<dbReference type="Proteomes" id="UP001416393">
    <property type="component" value="Unassembled WGS sequence"/>
</dbReference>
<feature type="signal peptide" evidence="1">
    <location>
        <begin position="1"/>
        <end position="22"/>
    </location>
</feature>
<proteinExistence type="predicted"/>
<dbReference type="RefSeq" id="WP_346242124.1">
    <property type="nucleotide sequence ID" value="NZ_JAZHYP010000005.1"/>
</dbReference>
<reference evidence="2 3" key="1">
    <citation type="submission" date="2024-01" db="EMBL/GenBank/DDBJ databases">
        <title>Mariniflexile litorale sp. nov., isolated from the shallow sediments of the Sea of Japan.</title>
        <authorList>
            <person name="Romanenko L."/>
            <person name="Bystritskaya E."/>
            <person name="Isaeva M."/>
        </authorList>
    </citation>
    <scope>NUCLEOTIDE SEQUENCE [LARGE SCALE GENOMIC DNA]</scope>
    <source>
        <strain evidence="2 3">KCTC 32427</strain>
    </source>
</reference>
<sequence length="155" mass="17319">MKKIFLLLFVIMLFGCSSSSDENDLQLSKSELLILNSPWKLTHHEVLEITDLNGTSVTKSQIQGSLNSDTATRIMIFNDDGTGTTVSEYPGNSPLYGNFTWTIPNGNKLQINDNVADSFTVNNNELTFTTSNAEYYQLGTVVKFTVKTFYNKNNI</sequence>
<dbReference type="EMBL" id="JAZHYP010000005">
    <property type="protein sequence ID" value="MEN3324319.1"/>
    <property type="molecule type" value="Genomic_DNA"/>
</dbReference>
<feature type="chain" id="PRO_5045885269" description="Lipocalin-like domain-containing protein" evidence="1">
    <location>
        <begin position="23"/>
        <end position="155"/>
    </location>
</feature>
<evidence type="ECO:0000313" key="2">
    <source>
        <dbReference type="EMBL" id="MEN3324319.1"/>
    </source>
</evidence>
<accession>A0ABV0AD69</accession>
<protein>
    <recommendedName>
        <fullName evidence="4">Lipocalin-like domain-containing protein</fullName>
    </recommendedName>
</protein>
<keyword evidence="1" id="KW-0732">Signal</keyword>
<evidence type="ECO:0000313" key="3">
    <source>
        <dbReference type="Proteomes" id="UP001416393"/>
    </source>
</evidence>
<name>A0ABV0AD69_9FLAO</name>
<organism evidence="2 3">
    <name type="scientific">Mariniflexile soesokkakense</name>
    <dbReference type="NCBI Taxonomy" id="1343160"/>
    <lineage>
        <taxon>Bacteria</taxon>
        <taxon>Pseudomonadati</taxon>
        <taxon>Bacteroidota</taxon>
        <taxon>Flavobacteriia</taxon>
        <taxon>Flavobacteriales</taxon>
        <taxon>Flavobacteriaceae</taxon>
        <taxon>Mariniflexile</taxon>
    </lineage>
</organism>
<dbReference type="PROSITE" id="PS51257">
    <property type="entry name" value="PROKAR_LIPOPROTEIN"/>
    <property type="match status" value="1"/>
</dbReference>
<evidence type="ECO:0008006" key="4">
    <source>
        <dbReference type="Google" id="ProtNLM"/>
    </source>
</evidence>
<evidence type="ECO:0000256" key="1">
    <source>
        <dbReference type="SAM" id="SignalP"/>
    </source>
</evidence>
<gene>
    <name evidence="2" type="ORF">VP395_11325</name>
</gene>
<comment type="caution">
    <text evidence="2">The sequence shown here is derived from an EMBL/GenBank/DDBJ whole genome shotgun (WGS) entry which is preliminary data.</text>
</comment>
<keyword evidence="3" id="KW-1185">Reference proteome</keyword>